<feature type="compositionally biased region" description="Acidic residues" evidence="6">
    <location>
        <begin position="412"/>
        <end position="421"/>
    </location>
</feature>
<comment type="subcellular location">
    <subcellularLocation>
        <location evidence="1">Nucleus</location>
    </subcellularLocation>
</comment>
<dbReference type="InterPro" id="IPR036236">
    <property type="entry name" value="Znf_C2H2_sf"/>
</dbReference>
<gene>
    <name evidence="8" type="ORF">PICMEDRAFT_18254</name>
</gene>
<sequence>MFTSLEEKRQLLEDLELLDYAITKRIKVNPKIYTPKDAKLDHRILIPNKKIMDASVVLQKHEIKSFVQKYEAEKRSLVNLLLDEESSFHDKNILKRPEYEKGDFAELFKMCEDISETSPSVKPHSTGSSSCKDYEIYDMFSCNANYPELKRKIEELEDPTNLIHNLSKSKKTKRKAESAEKYRILSSFGSDIKLSLIFTPEEMYGTQVDMKSLYREWLSLPRYTPFPTTDIPKYKTFLKKFTTRDGAIKIESSEYNLYLEFVIKYLKNFIDRVNPLSPLKEAPNSEVHLFFHNDFFCLACNKQFAKDTVYNSHLLGKKHAKASQRLTGILKLESEIVYLLETYLKGQFETTLHELERTDLLTVRERELEKREVKPLDSGEMASLPQYFGTSFKLANRNGVNDSTERDYGYGNEDDDDEDDEKLYNPLNLPIGPDGRPIPFWLWKLKGLGHEFKCEICNNTLYKGRTAFNKHFKESTHLEGLKELGVRDNFSYFKDLSSKKEVQQLLETLQRKHREQLKFIDNTEQVEDEQGNPMNRKVYEQLQKQGLL</sequence>
<proteinExistence type="predicted"/>
<evidence type="ECO:0000313" key="9">
    <source>
        <dbReference type="Proteomes" id="UP000094455"/>
    </source>
</evidence>
<dbReference type="Pfam" id="PF16958">
    <property type="entry name" value="PRP9_N"/>
    <property type="match status" value="1"/>
</dbReference>
<evidence type="ECO:0000256" key="4">
    <source>
        <dbReference type="ARBA" id="ARBA00022833"/>
    </source>
</evidence>
<evidence type="ECO:0000256" key="3">
    <source>
        <dbReference type="ARBA" id="ARBA00022771"/>
    </source>
</evidence>
<dbReference type="RefSeq" id="XP_019015447.1">
    <property type="nucleotide sequence ID" value="XM_019161924.1"/>
</dbReference>
<dbReference type="PANTHER" id="PTHR12786:SF2">
    <property type="entry name" value="SPLICING FACTOR 3A SUBUNIT 3"/>
    <property type="match status" value="1"/>
</dbReference>
<accession>A0A1E3NDZ0</accession>
<evidence type="ECO:0000313" key="8">
    <source>
        <dbReference type="EMBL" id="ODQ44334.1"/>
    </source>
</evidence>
<dbReference type="Pfam" id="PF11931">
    <property type="entry name" value="SF3a60_Prp9_C"/>
    <property type="match status" value="1"/>
</dbReference>
<evidence type="ECO:0000259" key="7">
    <source>
        <dbReference type="PROSITE" id="PS00028"/>
    </source>
</evidence>
<evidence type="ECO:0000256" key="2">
    <source>
        <dbReference type="ARBA" id="ARBA00022723"/>
    </source>
</evidence>
<dbReference type="Proteomes" id="UP000094455">
    <property type="component" value="Unassembled WGS sequence"/>
</dbReference>
<dbReference type="GO" id="GO:0008270">
    <property type="term" value="F:zinc ion binding"/>
    <property type="evidence" value="ECO:0007669"/>
    <property type="project" value="UniProtKB-KW"/>
</dbReference>
<dbReference type="InterPro" id="IPR031774">
    <property type="entry name" value="SF3A3_dom"/>
</dbReference>
<feature type="region of interest" description="Disordered" evidence="6">
    <location>
        <begin position="398"/>
        <end position="423"/>
    </location>
</feature>
<dbReference type="PANTHER" id="PTHR12786">
    <property type="entry name" value="SPLICING FACTOR SF3A-RELATED"/>
    <property type="match status" value="1"/>
</dbReference>
<keyword evidence="3" id="KW-0863">Zinc-finger</keyword>
<dbReference type="GO" id="GO:0005681">
    <property type="term" value="C:spliceosomal complex"/>
    <property type="evidence" value="ECO:0007669"/>
    <property type="project" value="InterPro"/>
</dbReference>
<evidence type="ECO:0000256" key="1">
    <source>
        <dbReference type="ARBA" id="ARBA00004123"/>
    </source>
</evidence>
<dbReference type="SMART" id="SM00355">
    <property type="entry name" value="ZnF_C2H2"/>
    <property type="match status" value="2"/>
</dbReference>
<dbReference type="GO" id="GO:0000398">
    <property type="term" value="P:mRNA splicing, via spliceosome"/>
    <property type="evidence" value="ECO:0007669"/>
    <property type="project" value="InterPro"/>
</dbReference>
<dbReference type="InterPro" id="IPR031590">
    <property type="entry name" value="PRP9_N"/>
</dbReference>
<dbReference type="GeneID" id="30178611"/>
<dbReference type="Pfam" id="PF12171">
    <property type="entry name" value="zf-C2H2_jaz"/>
    <property type="match status" value="1"/>
</dbReference>
<dbReference type="InterPro" id="IPR051421">
    <property type="entry name" value="RNA_Proc_DNA_Dmg_Regulator"/>
</dbReference>
<dbReference type="InterPro" id="IPR013087">
    <property type="entry name" value="Znf_C2H2_type"/>
</dbReference>
<dbReference type="Gene3D" id="3.30.160.60">
    <property type="entry name" value="Classic Zinc Finger"/>
    <property type="match status" value="1"/>
</dbReference>
<name>A0A1E3NDZ0_9ASCO</name>
<dbReference type="OrthoDB" id="2160351at2759"/>
<dbReference type="PROSITE" id="PS00028">
    <property type="entry name" value="ZINC_FINGER_C2H2_1"/>
    <property type="match status" value="1"/>
</dbReference>
<dbReference type="GO" id="GO:0003723">
    <property type="term" value="F:RNA binding"/>
    <property type="evidence" value="ECO:0007669"/>
    <property type="project" value="InterPro"/>
</dbReference>
<dbReference type="AlphaFoldDB" id="A0A1E3NDZ0"/>
<keyword evidence="4" id="KW-0862">Zinc</keyword>
<dbReference type="EMBL" id="KV454007">
    <property type="protein sequence ID" value="ODQ44334.1"/>
    <property type="molecule type" value="Genomic_DNA"/>
</dbReference>
<reference evidence="8 9" key="1">
    <citation type="journal article" date="2016" name="Proc. Natl. Acad. Sci. U.S.A.">
        <title>Comparative genomics of biotechnologically important yeasts.</title>
        <authorList>
            <person name="Riley R."/>
            <person name="Haridas S."/>
            <person name="Wolfe K.H."/>
            <person name="Lopes M.R."/>
            <person name="Hittinger C.T."/>
            <person name="Goeker M."/>
            <person name="Salamov A.A."/>
            <person name="Wisecaver J.H."/>
            <person name="Long T.M."/>
            <person name="Calvey C.H."/>
            <person name="Aerts A.L."/>
            <person name="Barry K.W."/>
            <person name="Choi C."/>
            <person name="Clum A."/>
            <person name="Coughlan A.Y."/>
            <person name="Deshpande S."/>
            <person name="Douglass A.P."/>
            <person name="Hanson S.J."/>
            <person name="Klenk H.-P."/>
            <person name="LaButti K.M."/>
            <person name="Lapidus A."/>
            <person name="Lindquist E.A."/>
            <person name="Lipzen A.M."/>
            <person name="Meier-Kolthoff J.P."/>
            <person name="Ohm R.A."/>
            <person name="Otillar R.P."/>
            <person name="Pangilinan J.L."/>
            <person name="Peng Y."/>
            <person name="Rokas A."/>
            <person name="Rosa C.A."/>
            <person name="Scheuner C."/>
            <person name="Sibirny A.A."/>
            <person name="Slot J.C."/>
            <person name="Stielow J.B."/>
            <person name="Sun H."/>
            <person name="Kurtzman C.P."/>
            <person name="Blackwell M."/>
            <person name="Grigoriev I.V."/>
            <person name="Jeffries T.W."/>
        </authorList>
    </citation>
    <scope>NUCLEOTIDE SEQUENCE [LARGE SCALE GENOMIC DNA]</scope>
    <source>
        <strain evidence="8 9">NRRL Y-2026</strain>
    </source>
</reference>
<dbReference type="InterPro" id="IPR022755">
    <property type="entry name" value="Znf_C2H2_jaz"/>
</dbReference>
<organism evidence="8 9">
    <name type="scientific">Pichia membranifaciens NRRL Y-2026</name>
    <dbReference type="NCBI Taxonomy" id="763406"/>
    <lineage>
        <taxon>Eukaryota</taxon>
        <taxon>Fungi</taxon>
        <taxon>Dikarya</taxon>
        <taxon>Ascomycota</taxon>
        <taxon>Saccharomycotina</taxon>
        <taxon>Pichiomycetes</taxon>
        <taxon>Pichiales</taxon>
        <taxon>Pichiaceae</taxon>
        <taxon>Pichia</taxon>
    </lineage>
</organism>
<protein>
    <recommendedName>
        <fullName evidence="7">C2H2-type domain-containing protein</fullName>
    </recommendedName>
</protein>
<dbReference type="SUPFAM" id="SSF57667">
    <property type="entry name" value="beta-beta-alpha zinc fingers"/>
    <property type="match status" value="1"/>
</dbReference>
<keyword evidence="9" id="KW-1185">Reference proteome</keyword>
<feature type="domain" description="C2H2-type" evidence="7">
    <location>
        <begin position="297"/>
        <end position="319"/>
    </location>
</feature>
<keyword evidence="2" id="KW-0479">Metal-binding</keyword>
<evidence type="ECO:0000256" key="5">
    <source>
        <dbReference type="ARBA" id="ARBA00023242"/>
    </source>
</evidence>
<evidence type="ECO:0000256" key="6">
    <source>
        <dbReference type="SAM" id="MobiDB-lite"/>
    </source>
</evidence>
<dbReference type="STRING" id="763406.A0A1E3NDZ0"/>
<dbReference type="Pfam" id="PF16837">
    <property type="entry name" value="SF3A3"/>
    <property type="match status" value="1"/>
</dbReference>
<keyword evidence="5" id="KW-0539">Nucleus</keyword>
<dbReference type="InterPro" id="IPR024598">
    <property type="entry name" value="SF3a60/Prp9_C"/>
</dbReference>